<dbReference type="STRING" id="318683.A0U94_06360"/>
<evidence type="ECO:0000259" key="1">
    <source>
        <dbReference type="Pfam" id="PF02464"/>
    </source>
</evidence>
<feature type="domain" description="CinA C-terminal" evidence="1">
    <location>
        <begin position="9"/>
        <end position="160"/>
    </location>
</feature>
<dbReference type="SUPFAM" id="SSF142433">
    <property type="entry name" value="CinA-like"/>
    <property type="match status" value="1"/>
</dbReference>
<gene>
    <name evidence="2" type="ORF">AD945_08185</name>
</gene>
<dbReference type="EMBL" id="LHZR01000105">
    <property type="protein sequence ID" value="KXV48177.1"/>
    <property type="molecule type" value="Genomic_DNA"/>
</dbReference>
<dbReference type="PATRIC" id="fig|318683.6.peg.473"/>
<dbReference type="AlphaFoldDB" id="A0A149TJ65"/>
<dbReference type="Proteomes" id="UP000075636">
    <property type="component" value="Unassembled WGS sequence"/>
</dbReference>
<evidence type="ECO:0000313" key="2">
    <source>
        <dbReference type="EMBL" id="KXV48177.1"/>
    </source>
</evidence>
<comment type="caution">
    <text evidence="2">The sequence shown here is derived from an EMBL/GenBank/DDBJ whole genome shotgun (WGS) entry which is preliminary data.</text>
</comment>
<dbReference type="InterPro" id="IPR008136">
    <property type="entry name" value="CinA_C"/>
</dbReference>
<dbReference type="InterPro" id="IPR036653">
    <property type="entry name" value="CinA-like_C"/>
</dbReference>
<organism evidence="2 3">
    <name type="scientific">Gluconobacter albidus</name>
    <dbReference type="NCBI Taxonomy" id="318683"/>
    <lineage>
        <taxon>Bacteria</taxon>
        <taxon>Pseudomonadati</taxon>
        <taxon>Pseudomonadota</taxon>
        <taxon>Alphaproteobacteria</taxon>
        <taxon>Acetobacterales</taxon>
        <taxon>Acetobacteraceae</taxon>
        <taxon>Gluconobacter</taxon>
    </lineage>
</organism>
<sequence>MRDNDIAVLAGQVLEHFRSLGRRLLTVESCTGGLISAALSDIPGSSDVLEGGFVTYSNVLKRSAVSVPEAVLLQYGAVSLQTAQAMAQGGLLNALDADVAISVTGIAGPDGGSDAKPVGTVCFGLACRTAAPILVQCHFTGDRTNIRSQAVQHALQMLLSI</sequence>
<reference evidence="2 3" key="1">
    <citation type="submission" date="2015-06" db="EMBL/GenBank/DDBJ databases">
        <title>Improved classification and identification of acetic acid bacteria using matrix-assisted laser desorption/ionization time-of-flight mass spectrometry; Gluconobacter nephelii and Gluconobacter uchimurae are later heterotypic synonyms of Gluconobacter japonicus and Gluconobacter oxydans, respectively.</title>
        <authorList>
            <person name="Li L."/>
            <person name="Cleenwerck I."/>
            <person name="De Vuyst L."/>
            <person name="Vandamme P."/>
        </authorList>
    </citation>
    <scope>NUCLEOTIDE SEQUENCE [LARGE SCALE GENOMIC DNA]</scope>
    <source>
        <strain evidence="2 3">LMG 1768</strain>
    </source>
</reference>
<accession>A0A149TJ65</accession>
<protein>
    <submittedName>
        <fullName evidence="2">Damage-inducible protein CinA</fullName>
    </submittedName>
</protein>
<proteinExistence type="predicted"/>
<dbReference type="Pfam" id="PF02464">
    <property type="entry name" value="CinA"/>
    <property type="match status" value="1"/>
</dbReference>
<dbReference type="RefSeq" id="WP_062107928.1">
    <property type="nucleotide sequence ID" value="NZ_LHZR01000105.1"/>
</dbReference>
<dbReference type="Gene3D" id="3.90.950.20">
    <property type="entry name" value="CinA-like"/>
    <property type="match status" value="1"/>
</dbReference>
<evidence type="ECO:0000313" key="3">
    <source>
        <dbReference type="Proteomes" id="UP000075636"/>
    </source>
</evidence>
<name>A0A149TJ65_9PROT</name>
<dbReference type="OrthoDB" id="9801454at2"/>
<dbReference type="NCBIfam" id="TIGR00199">
    <property type="entry name" value="PncC_domain"/>
    <property type="match status" value="1"/>
</dbReference>